<sequence length="1548" mass="170782">MSLLPKSVGKLGHAIGNEAKHVWTEGKKETGEAIHWTTDKTADLLDDVGAHGKARAVRHWGEESASELGAHVGERQLGETDDPKDLVHGDVKQLNAAAKHLRSFQHSFNSVHSGLQRIHSGQWKGEGADAFDAKFAPEPGKWAKAADSCDKAAAALEAYAHTVTWAQGQAKEAIRLYKQGKANSEKARKDYNDKVHAYNHKLDNHQDPGPRPGPFHDPGEADMEKARHLLAEARKQRNTAGAEAQSKVDAAVQLAPPKPSLKNQLKGDLLDLKDGGKVELLHFGGGMFRSVTDLYKTARMLNPLDPYNMTHPAMYLDGLSTTTAGLLSLASHPERLPKAILGDGWNTDSAQSGGRLLGNALLMLTGGGEAAAAERGALNAAKRGAEDAADSTVRNAARDELKANPHESNPPKGKECKGGDPVDLSTGRMFLPEVDVTLPGTLPLVFHRRHKSGFQCGRWFGPSWASSIDQRLEIDAEGVIYIDEHARLLAYPHPAPGVPTYPAKGPRWPLTITLDGAYVITDPDTGHIRHFTPYQPGTALLEQITDRTGHRITYEYTADGTPTAITHDSGYRLLTTTDSGRITALYLAFEGGDDIEILRYGYTDGNLTEVYNSSGQPLRFTYDERARITSWTDRNDRSYSFVYDDQDRCISQSGTEGHMRFSFAYTEPDLDTGLRTTKLTDSLGHTSTYTFNNRSQLIAETDPLGATALSQWDRYDRLLSRTDPLGRTTEYRYDADGHLTEIIRPDGSRLAATHNDLGLPESTTGPDGATWHRTYDAAGNRTSLTDPAGAQTHYTYDEYGHPASVTDALGNTTHITCNNAGLPMEIRDPLGNTTTYRRDAFGRITTIIDPLGATTRLTWTPEGKLARRISADGSEETWAYDGEGNCVRYVDAIGGVTTYEYTHFDLLVAQTTPDGVRHEFSHDTNLKLRQVTNPQGLTWTYDYDPAGRLTSETDFDGRTLTYTHDAAGQLTSRTNALGETITYEHDTLGRVITKSAPNGHSTTYTYDPAGRLLKAANPDATLIYHRDRLGRIKSETTNGRTITFTYDTLGRRIRRTTPSGATSTWTYDAAGRRTSLTTSGHTFDLEHDAAGREIARHFGNGITLTHNWDPLGRLASQSLTGGVEPTTPLIDRAYTYRRDGYLTGITDAHTGTRTFDLDAIGRVTAVNAPGWTERYAYDSVGNQTEASWPTEHPSVEAQGTRTYTGTRIARAGNLRYEHDAQGRIVLRQKARLSRKPDTWRYEWDAEDHLTAVVTPDGTYWRYVYDPLGRRITKQRLAAVNEIAEQVDFTWDGPQLAEQTTILDTFPNQVTLTWDHNDLRPVAQTERITAVGVSQREIDSRFFAIVTDLVGTPTELIDETGRSAWHSQSTLWGATAWTANSTAYTPLRFPGQYFDAETASHYNLYRTYEPETARYTTADPLGLTSAPNPKGYVHNPHTWIDPLGLMGCEQDEHPAVAETRAGKGSIVSNHPMTSDEALQAGAEFLGPGYKELGKNRGVFRSADGLRQFRMDQDSLAGNHWPHVPHVHMEIFENPGDKKAIVNNHIPLSD</sequence>
<evidence type="ECO:0000313" key="6">
    <source>
        <dbReference type="EMBL" id="MEV5505931.1"/>
    </source>
</evidence>
<organism evidence="6 7">
    <name type="scientific">Streptomyces orinoci</name>
    <name type="common">Streptoverticillium orinoci</name>
    <dbReference type="NCBI Taxonomy" id="67339"/>
    <lineage>
        <taxon>Bacteria</taxon>
        <taxon>Bacillati</taxon>
        <taxon>Actinomycetota</taxon>
        <taxon>Actinomycetes</taxon>
        <taxon>Kitasatosporales</taxon>
        <taxon>Streptomycetaceae</taxon>
        <taxon>Streptomyces</taxon>
    </lineage>
</organism>
<evidence type="ECO:0000259" key="3">
    <source>
        <dbReference type="Pfam" id="PF20148"/>
    </source>
</evidence>
<dbReference type="Pfam" id="PF20148">
    <property type="entry name" value="DUF6531"/>
    <property type="match status" value="1"/>
</dbReference>
<dbReference type="InterPro" id="IPR049082">
    <property type="entry name" value="T7SS_signal"/>
</dbReference>
<evidence type="ECO:0000256" key="1">
    <source>
        <dbReference type="ARBA" id="ARBA00022737"/>
    </source>
</evidence>
<feature type="domain" description="DUF6531" evidence="3">
    <location>
        <begin position="419"/>
        <end position="491"/>
    </location>
</feature>
<dbReference type="InterPro" id="IPR045351">
    <property type="entry name" value="DUF6531"/>
</dbReference>
<proteinExistence type="predicted"/>
<feature type="domain" description="Teneurin-like YD-shell" evidence="5">
    <location>
        <begin position="1153"/>
        <end position="1418"/>
    </location>
</feature>
<dbReference type="Pfam" id="PF25023">
    <property type="entry name" value="TEN_YD-shell"/>
    <property type="match status" value="2"/>
</dbReference>
<gene>
    <name evidence="6" type="ORF">AB0L16_05550</name>
</gene>
<keyword evidence="7" id="KW-1185">Reference proteome</keyword>
<comment type="caution">
    <text evidence="6">The sequence shown here is derived from an EMBL/GenBank/DDBJ whole genome shotgun (WGS) entry which is preliminary data.</text>
</comment>
<dbReference type="Proteomes" id="UP001552594">
    <property type="component" value="Unassembled WGS sequence"/>
</dbReference>
<name>A0ABV3JST1_STRON</name>
<keyword evidence="1" id="KW-0677">Repeat</keyword>
<dbReference type="RefSeq" id="WP_109283117.1">
    <property type="nucleotide sequence ID" value="NZ_JBFAUK010000003.1"/>
</dbReference>
<dbReference type="InterPro" id="IPR031325">
    <property type="entry name" value="RHS_repeat"/>
</dbReference>
<dbReference type="NCBIfam" id="TIGR03696">
    <property type="entry name" value="Rhs_assc_core"/>
    <property type="match status" value="1"/>
</dbReference>
<dbReference type="Gene3D" id="2.180.10.10">
    <property type="entry name" value="RHS repeat-associated core"/>
    <property type="match status" value="3"/>
</dbReference>
<protein>
    <submittedName>
        <fullName evidence="6">T7SS-secreted protein</fullName>
    </submittedName>
</protein>
<dbReference type="InterPro" id="IPR050708">
    <property type="entry name" value="T6SS_VgrG/RHS"/>
</dbReference>
<feature type="domain" description="Teneurin-like YD-shell" evidence="5">
    <location>
        <begin position="981"/>
        <end position="1078"/>
    </location>
</feature>
<dbReference type="InterPro" id="IPR056823">
    <property type="entry name" value="TEN-like_YD-shell"/>
</dbReference>
<dbReference type="Pfam" id="PF21725">
    <property type="entry name" value="T7SS_signal"/>
    <property type="match status" value="1"/>
</dbReference>
<evidence type="ECO:0000256" key="2">
    <source>
        <dbReference type="SAM" id="MobiDB-lite"/>
    </source>
</evidence>
<feature type="region of interest" description="Disordered" evidence="2">
    <location>
        <begin position="399"/>
        <end position="420"/>
    </location>
</feature>
<dbReference type="EMBL" id="JBFAUK010000003">
    <property type="protein sequence ID" value="MEV5505931.1"/>
    <property type="molecule type" value="Genomic_DNA"/>
</dbReference>
<accession>A0ABV3JST1</accession>
<feature type="region of interest" description="Disordered" evidence="2">
    <location>
        <begin position="200"/>
        <end position="221"/>
    </location>
</feature>
<dbReference type="NCBIfam" id="TIGR01643">
    <property type="entry name" value="YD_repeat_2x"/>
    <property type="match status" value="14"/>
</dbReference>
<reference evidence="6 7" key="1">
    <citation type="submission" date="2024-06" db="EMBL/GenBank/DDBJ databases">
        <title>The Natural Products Discovery Center: Release of the First 8490 Sequenced Strains for Exploring Actinobacteria Biosynthetic Diversity.</title>
        <authorList>
            <person name="Kalkreuter E."/>
            <person name="Kautsar S.A."/>
            <person name="Yang D."/>
            <person name="Bader C.D."/>
            <person name="Teijaro C.N."/>
            <person name="Fluegel L."/>
            <person name="Davis C.M."/>
            <person name="Simpson J.R."/>
            <person name="Lauterbach L."/>
            <person name="Steele A.D."/>
            <person name="Gui C."/>
            <person name="Meng S."/>
            <person name="Li G."/>
            <person name="Viehrig K."/>
            <person name="Ye F."/>
            <person name="Su P."/>
            <person name="Kiefer A.F."/>
            <person name="Nichols A."/>
            <person name="Cepeda A.J."/>
            <person name="Yan W."/>
            <person name="Fan B."/>
            <person name="Jiang Y."/>
            <person name="Adhikari A."/>
            <person name="Zheng C.-J."/>
            <person name="Schuster L."/>
            <person name="Cowan T.M."/>
            <person name="Smanski M.J."/>
            <person name="Chevrette M.G."/>
            <person name="De Carvalho L.P.S."/>
            <person name="Shen B."/>
        </authorList>
    </citation>
    <scope>NUCLEOTIDE SEQUENCE [LARGE SCALE GENOMIC DNA]</scope>
    <source>
        <strain evidence="6 7">NPDC052347</strain>
    </source>
</reference>
<evidence type="ECO:0000259" key="4">
    <source>
        <dbReference type="Pfam" id="PF21725"/>
    </source>
</evidence>
<dbReference type="PANTHER" id="PTHR32305">
    <property type="match status" value="1"/>
</dbReference>
<evidence type="ECO:0000259" key="5">
    <source>
        <dbReference type="Pfam" id="PF25023"/>
    </source>
</evidence>
<evidence type="ECO:0000313" key="7">
    <source>
        <dbReference type="Proteomes" id="UP001552594"/>
    </source>
</evidence>
<dbReference type="PANTHER" id="PTHR32305:SF15">
    <property type="entry name" value="PROTEIN RHSA-RELATED"/>
    <property type="match status" value="1"/>
</dbReference>
<dbReference type="InterPro" id="IPR006530">
    <property type="entry name" value="YD"/>
</dbReference>
<dbReference type="InterPro" id="IPR022385">
    <property type="entry name" value="Rhs_assc_core"/>
</dbReference>
<feature type="domain" description="Putative T7SS secretion signal" evidence="4">
    <location>
        <begin position="20"/>
        <end position="259"/>
    </location>
</feature>
<dbReference type="Pfam" id="PF05593">
    <property type="entry name" value="RHS_repeat"/>
    <property type="match status" value="5"/>
</dbReference>